<dbReference type="InterPro" id="IPR009100">
    <property type="entry name" value="AcylCoA_DH/oxidase_NM_dom_sf"/>
</dbReference>
<dbReference type="Gene3D" id="1.20.140.10">
    <property type="entry name" value="Butyryl-CoA Dehydrogenase, subunit A, domain 3"/>
    <property type="match status" value="1"/>
</dbReference>
<dbReference type="InterPro" id="IPR009075">
    <property type="entry name" value="AcylCo_DH/oxidase_C"/>
</dbReference>
<keyword evidence="3" id="KW-0285">Flavoprotein</keyword>
<evidence type="ECO:0000313" key="13">
    <source>
        <dbReference type="EMBL" id="CAB4935749.1"/>
    </source>
</evidence>
<evidence type="ECO:0000256" key="5">
    <source>
        <dbReference type="ARBA" id="ARBA00023002"/>
    </source>
</evidence>
<organism evidence="12">
    <name type="scientific">freshwater metagenome</name>
    <dbReference type="NCBI Taxonomy" id="449393"/>
    <lineage>
        <taxon>unclassified sequences</taxon>
        <taxon>metagenomes</taxon>
        <taxon>ecological metagenomes</taxon>
    </lineage>
</organism>
<evidence type="ECO:0000256" key="1">
    <source>
        <dbReference type="ARBA" id="ARBA00001974"/>
    </source>
</evidence>
<dbReference type="EMBL" id="CAFAAV010000050">
    <property type="protein sequence ID" value="CAB4812808.1"/>
    <property type="molecule type" value="Genomic_DNA"/>
</dbReference>
<keyword evidence="4" id="KW-0274">FAD</keyword>
<dbReference type="SUPFAM" id="SSF56645">
    <property type="entry name" value="Acyl-CoA dehydrogenase NM domain-like"/>
    <property type="match status" value="1"/>
</dbReference>
<dbReference type="InterPro" id="IPR036250">
    <property type="entry name" value="AcylCo_DH-like_C"/>
</dbReference>
<dbReference type="GO" id="GO:0050660">
    <property type="term" value="F:flavin adenine dinucleotide binding"/>
    <property type="evidence" value="ECO:0007669"/>
    <property type="project" value="InterPro"/>
</dbReference>
<evidence type="ECO:0000259" key="8">
    <source>
        <dbReference type="Pfam" id="PF02771"/>
    </source>
</evidence>
<evidence type="ECO:0000313" key="9">
    <source>
        <dbReference type="EMBL" id="CAB4364027.1"/>
    </source>
</evidence>
<dbReference type="GO" id="GO:0016627">
    <property type="term" value="F:oxidoreductase activity, acting on the CH-CH group of donors"/>
    <property type="evidence" value="ECO:0007669"/>
    <property type="project" value="InterPro"/>
</dbReference>
<dbReference type="EMBL" id="CAFBMT010000009">
    <property type="protein sequence ID" value="CAB4935749.1"/>
    <property type="molecule type" value="Genomic_DNA"/>
</dbReference>
<dbReference type="Gene3D" id="1.10.540.10">
    <property type="entry name" value="Acyl-CoA dehydrogenase/oxidase, N-terminal domain"/>
    <property type="match status" value="1"/>
</dbReference>
<dbReference type="InterPro" id="IPR013786">
    <property type="entry name" value="AcylCoA_DH/ox_N"/>
</dbReference>
<dbReference type="InterPro" id="IPR046373">
    <property type="entry name" value="Acyl-CoA_Oxase/DH_mid-dom_sf"/>
</dbReference>
<dbReference type="EMBL" id="CAEZYF010000009">
    <property type="protein sequence ID" value="CAB4724239.1"/>
    <property type="molecule type" value="Genomic_DNA"/>
</dbReference>
<dbReference type="GO" id="GO:0005886">
    <property type="term" value="C:plasma membrane"/>
    <property type="evidence" value="ECO:0007669"/>
    <property type="project" value="TreeGrafter"/>
</dbReference>
<evidence type="ECO:0000313" key="10">
    <source>
        <dbReference type="EMBL" id="CAB4724239.1"/>
    </source>
</evidence>
<dbReference type="PANTHER" id="PTHR43292">
    <property type="entry name" value="ACYL-COA DEHYDROGENASE"/>
    <property type="match status" value="1"/>
</dbReference>
<dbReference type="Pfam" id="PF02770">
    <property type="entry name" value="Acyl-CoA_dh_M"/>
    <property type="match status" value="1"/>
</dbReference>
<gene>
    <name evidence="10" type="ORF">UFOPK2656_01649</name>
    <name evidence="11" type="ORF">UFOPK3099_00858</name>
    <name evidence="12" type="ORF">UFOPK3267_02934</name>
    <name evidence="13" type="ORF">UFOPK3651_01791</name>
    <name evidence="9" type="ORF">UFOPK4189_01796</name>
</gene>
<feature type="domain" description="Acyl-CoA dehydrogenase/oxidase N-terminal" evidence="8">
    <location>
        <begin position="8"/>
        <end position="121"/>
    </location>
</feature>
<evidence type="ECO:0000313" key="11">
    <source>
        <dbReference type="EMBL" id="CAB4812808.1"/>
    </source>
</evidence>
<evidence type="ECO:0000259" key="7">
    <source>
        <dbReference type="Pfam" id="PF02770"/>
    </source>
</evidence>
<dbReference type="InterPro" id="IPR037069">
    <property type="entry name" value="AcylCoA_DH/ox_N_sf"/>
</dbReference>
<evidence type="ECO:0000256" key="4">
    <source>
        <dbReference type="ARBA" id="ARBA00022827"/>
    </source>
</evidence>
<evidence type="ECO:0000256" key="2">
    <source>
        <dbReference type="ARBA" id="ARBA00009347"/>
    </source>
</evidence>
<dbReference type="Gene3D" id="2.40.110.10">
    <property type="entry name" value="Butyryl-CoA Dehydrogenase, subunit A, domain 2"/>
    <property type="match status" value="1"/>
</dbReference>
<keyword evidence="5" id="KW-0560">Oxidoreductase</keyword>
<proteinExistence type="inferred from homology"/>
<dbReference type="EMBL" id="CAESGF010000009">
    <property type="protein sequence ID" value="CAB4364027.1"/>
    <property type="molecule type" value="Genomic_DNA"/>
</dbReference>
<evidence type="ECO:0000313" key="12">
    <source>
        <dbReference type="EMBL" id="CAB4853403.1"/>
    </source>
</evidence>
<comment type="cofactor">
    <cofactor evidence="1">
        <name>FAD</name>
        <dbReference type="ChEBI" id="CHEBI:57692"/>
    </cofactor>
</comment>
<dbReference type="InterPro" id="IPR006091">
    <property type="entry name" value="Acyl-CoA_Oxase/DH_mid-dom"/>
</dbReference>
<comment type="similarity">
    <text evidence="2">Belongs to the acyl-CoA dehydrogenase family.</text>
</comment>
<dbReference type="EMBL" id="CAFBIY010000250">
    <property type="protein sequence ID" value="CAB4853403.1"/>
    <property type="molecule type" value="Genomic_DNA"/>
</dbReference>
<evidence type="ECO:0000259" key="6">
    <source>
        <dbReference type="Pfam" id="PF00441"/>
    </source>
</evidence>
<name>A0A6J7CDB2_9ZZZZ</name>
<sequence length="390" mass="43396">MDLSFTQGELAFRDEVRTWLHENVPREPRPHGDRPDSREFDLAWQKAQHDGGWAGISWPAEFGGRGLSTIQQLIWYEEYAMADAPWIGACFVGVNHGGPTLIARASDEQKAFHLPKILKGEVVWCQGFSEPGAGSDLAAIRTRGVVDGDELVVNGQKIWTSFANMAEYQELLIRTGDEQRHKGLTWVICDMRTPGITVRPISTMDRGAEFCEVFYDDVRIPLTNVVGQVGDGWSVAMSTLTLERGTGFMADIMHATRSIDELIDECRTRRGPDGRPVLKDDEYARRLAAAKAEITVLRSITYRSISRNIRTGMPGPEGSMLRLQYGDLVMGLSRLAIEILGPDALEYIDRFRVGGWTGNWLRTFAAGFGGGTLEIQRNIIGERVLGLPRG</sequence>
<evidence type="ECO:0000256" key="3">
    <source>
        <dbReference type="ARBA" id="ARBA00022630"/>
    </source>
</evidence>
<dbReference type="AlphaFoldDB" id="A0A6J7CDB2"/>
<dbReference type="Pfam" id="PF02771">
    <property type="entry name" value="Acyl-CoA_dh_N"/>
    <property type="match status" value="1"/>
</dbReference>
<dbReference type="Pfam" id="PF00441">
    <property type="entry name" value="Acyl-CoA_dh_1"/>
    <property type="match status" value="1"/>
</dbReference>
<dbReference type="InterPro" id="IPR052161">
    <property type="entry name" value="Mycobact_Acyl-CoA_DH"/>
</dbReference>
<reference evidence="12" key="1">
    <citation type="submission" date="2020-05" db="EMBL/GenBank/DDBJ databases">
        <authorList>
            <person name="Chiriac C."/>
            <person name="Salcher M."/>
            <person name="Ghai R."/>
            <person name="Kavagutti S V."/>
        </authorList>
    </citation>
    <scope>NUCLEOTIDE SEQUENCE</scope>
</reference>
<feature type="domain" description="Acyl-CoA oxidase/dehydrogenase middle" evidence="7">
    <location>
        <begin position="125"/>
        <end position="218"/>
    </location>
</feature>
<feature type="domain" description="Acyl-CoA dehydrogenase/oxidase C-terminal" evidence="6">
    <location>
        <begin position="230"/>
        <end position="385"/>
    </location>
</feature>
<dbReference type="SUPFAM" id="SSF47203">
    <property type="entry name" value="Acyl-CoA dehydrogenase C-terminal domain-like"/>
    <property type="match status" value="1"/>
</dbReference>
<dbReference type="PANTHER" id="PTHR43292:SF3">
    <property type="entry name" value="ACYL-COA DEHYDROGENASE FADE29"/>
    <property type="match status" value="1"/>
</dbReference>
<accession>A0A6J7CDB2</accession>
<protein>
    <submittedName>
        <fullName evidence="12">Unannotated protein</fullName>
    </submittedName>
</protein>